<sequence length="437" mass="49584">MIFLIKAIQLLLSLAIIVVLHELGHFIPAKLFKTKVEKFYLFFDWPFTLFKKKVGETEYGIGALPLGGYVKIAGMIDESMDTEHLSKDPEPWEFRSKPAWQRLIIMLGGITVNLILGFAIYMMIAFVWGKTILTNDNLPGGFEVSELIQPYGFKDGDKILQVDGEDLENIIDINKFLFLRDVSVVRVQHYDGIRENISVPQEIGTIMFTNGVMRPFTPLVQPIIDTIIPNSPAENAGLKSGDKIVSVNGNEIIKWQDFSELVKVNTSPNINIEIERENEIISNIIPLNEENKIGVTVLLPKIIPTKVEYSLFESFSEGYNIAYWTLTDYIGQFKYIFTKDGVSQLGGFGTIGKLFPATWNWQAFWETTALISIILAFMNVLPIPALDGGHVMFLFYEITTGRKPNDKFMEYAQIFGFFLLIALVLYANGMDVVRWLF</sequence>
<comment type="cofactor">
    <cofactor evidence="1">
        <name>Zn(2+)</name>
        <dbReference type="ChEBI" id="CHEBI:29105"/>
    </cofactor>
</comment>
<name>A0A381REN5_9ZZZZ</name>
<feature type="transmembrane region" description="Helical" evidence="10">
    <location>
        <begin position="370"/>
        <end position="396"/>
    </location>
</feature>
<dbReference type="InterPro" id="IPR036034">
    <property type="entry name" value="PDZ_sf"/>
</dbReference>
<evidence type="ECO:0000256" key="5">
    <source>
        <dbReference type="ARBA" id="ARBA00022801"/>
    </source>
</evidence>
<feature type="transmembrane region" description="Helical" evidence="10">
    <location>
        <begin position="103"/>
        <end position="128"/>
    </location>
</feature>
<keyword evidence="5" id="KW-0378">Hydrolase</keyword>
<dbReference type="Pfam" id="PF02163">
    <property type="entry name" value="Peptidase_M50"/>
    <property type="match status" value="1"/>
</dbReference>
<dbReference type="Pfam" id="PF17820">
    <property type="entry name" value="PDZ_6"/>
    <property type="match status" value="1"/>
</dbReference>
<evidence type="ECO:0000256" key="6">
    <source>
        <dbReference type="ARBA" id="ARBA00022833"/>
    </source>
</evidence>
<dbReference type="PANTHER" id="PTHR42837">
    <property type="entry name" value="REGULATOR OF SIGMA-E PROTEASE RSEP"/>
    <property type="match status" value="1"/>
</dbReference>
<keyword evidence="4 10" id="KW-0812">Transmembrane</keyword>
<evidence type="ECO:0000256" key="8">
    <source>
        <dbReference type="ARBA" id="ARBA00023049"/>
    </source>
</evidence>
<evidence type="ECO:0000256" key="2">
    <source>
        <dbReference type="ARBA" id="ARBA00004141"/>
    </source>
</evidence>
<keyword evidence="3" id="KW-0645">Protease</keyword>
<keyword evidence="6" id="KW-0862">Zinc</keyword>
<dbReference type="EMBL" id="UINC01001880">
    <property type="protein sequence ID" value="SUZ90265.1"/>
    <property type="molecule type" value="Genomic_DNA"/>
</dbReference>
<evidence type="ECO:0000313" key="12">
    <source>
        <dbReference type="EMBL" id="SUZ90265.1"/>
    </source>
</evidence>
<dbReference type="GO" id="GO:0004222">
    <property type="term" value="F:metalloendopeptidase activity"/>
    <property type="evidence" value="ECO:0007669"/>
    <property type="project" value="InterPro"/>
</dbReference>
<evidence type="ECO:0000256" key="10">
    <source>
        <dbReference type="SAM" id="Phobius"/>
    </source>
</evidence>
<gene>
    <name evidence="12" type="ORF">METZ01_LOCUS43119</name>
</gene>
<dbReference type="InterPro" id="IPR041489">
    <property type="entry name" value="PDZ_6"/>
</dbReference>
<keyword evidence="7 10" id="KW-1133">Transmembrane helix</keyword>
<dbReference type="InterPro" id="IPR004387">
    <property type="entry name" value="Pept_M50_Zn"/>
</dbReference>
<dbReference type="Gene3D" id="2.30.42.10">
    <property type="match status" value="1"/>
</dbReference>
<evidence type="ECO:0000256" key="1">
    <source>
        <dbReference type="ARBA" id="ARBA00001947"/>
    </source>
</evidence>
<dbReference type="InterPro" id="IPR001478">
    <property type="entry name" value="PDZ"/>
</dbReference>
<feature type="domain" description="PDZ" evidence="11">
    <location>
        <begin position="223"/>
        <end position="254"/>
    </location>
</feature>
<dbReference type="PROSITE" id="PS50106">
    <property type="entry name" value="PDZ"/>
    <property type="match status" value="1"/>
</dbReference>
<protein>
    <recommendedName>
        <fullName evidence="11">PDZ domain-containing protein</fullName>
    </recommendedName>
</protein>
<dbReference type="GO" id="GO:0006508">
    <property type="term" value="P:proteolysis"/>
    <property type="evidence" value="ECO:0007669"/>
    <property type="project" value="UniProtKB-KW"/>
</dbReference>
<dbReference type="SMART" id="SM00228">
    <property type="entry name" value="PDZ"/>
    <property type="match status" value="1"/>
</dbReference>
<dbReference type="CDD" id="cd06163">
    <property type="entry name" value="S2P-M50_PDZ_RseP-like"/>
    <property type="match status" value="1"/>
</dbReference>
<keyword evidence="9 10" id="KW-0472">Membrane</keyword>
<comment type="subcellular location">
    <subcellularLocation>
        <location evidence="2">Membrane</location>
        <topology evidence="2">Multi-pass membrane protein</topology>
    </subcellularLocation>
</comment>
<proteinExistence type="predicted"/>
<feature type="transmembrane region" description="Helical" evidence="10">
    <location>
        <begin position="408"/>
        <end position="427"/>
    </location>
</feature>
<dbReference type="PANTHER" id="PTHR42837:SF2">
    <property type="entry name" value="MEMBRANE METALLOPROTEASE ARASP2, CHLOROPLASTIC-RELATED"/>
    <property type="match status" value="1"/>
</dbReference>
<dbReference type="GO" id="GO:0016020">
    <property type="term" value="C:membrane"/>
    <property type="evidence" value="ECO:0007669"/>
    <property type="project" value="UniProtKB-SubCell"/>
</dbReference>
<feature type="transmembrane region" description="Helical" evidence="10">
    <location>
        <begin position="6"/>
        <end position="27"/>
    </location>
</feature>
<accession>A0A381REN5</accession>
<dbReference type="InterPro" id="IPR008915">
    <property type="entry name" value="Peptidase_M50"/>
</dbReference>
<evidence type="ECO:0000256" key="9">
    <source>
        <dbReference type="ARBA" id="ARBA00023136"/>
    </source>
</evidence>
<dbReference type="SUPFAM" id="SSF50156">
    <property type="entry name" value="PDZ domain-like"/>
    <property type="match status" value="2"/>
</dbReference>
<dbReference type="NCBIfam" id="TIGR00054">
    <property type="entry name" value="RIP metalloprotease RseP"/>
    <property type="match status" value="1"/>
</dbReference>
<keyword evidence="8" id="KW-0482">Metalloprotease</keyword>
<evidence type="ECO:0000256" key="3">
    <source>
        <dbReference type="ARBA" id="ARBA00022670"/>
    </source>
</evidence>
<evidence type="ECO:0000259" key="11">
    <source>
        <dbReference type="PROSITE" id="PS50106"/>
    </source>
</evidence>
<dbReference type="AlphaFoldDB" id="A0A381REN5"/>
<organism evidence="12">
    <name type="scientific">marine metagenome</name>
    <dbReference type="NCBI Taxonomy" id="408172"/>
    <lineage>
        <taxon>unclassified sequences</taxon>
        <taxon>metagenomes</taxon>
        <taxon>ecological metagenomes</taxon>
    </lineage>
</organism>
<evidence type="ECO:0000256" key="7">
    <source>
        <dbReference type="ARBA" id="ARBA00022989"/>
    </source>
</evidence>
<evidence type="ECO:0000256" key="4">
    <source>
        <dbReference type="ARBA" id="ARBA00022692"/>
    </source>
</evidence>
<reference evidence="12" key="1">
    <citation type="submission" date="2018-05" db="EMBL/GenBank/DDBJ databases">
        <authorList>
            <person name="Lanie J.A."/>
            <person name="Ng W.-L."/>
            <person name="Kazmierczak K.M."/>
            <person name="Andrzejewski T.M."/>
            <person name="Davidsen T.M."/>
            <person name="Wayne K.J."/>
            <person name="Tettelin H."/>
            <person name="Glass J.I."/>
            <person name="Rusch D."/>
            <person name="Podicherti R."/>
            <person name="Tsui H.-C.T."/>
            <person name="Winkler M.E."/>
        </authorList>
    </citation>
    <scope>NUCLEOTIDE SEQUENCE</scope>
</reference>